<evidence type="ECO:0000259" key="2">
    <source>
        <dbReference type="PROSITE" id="PS51371"/>
    </source>
</evidence>
<dbReference type="InterPro" id="IPR046342">
    <property type="entry name" value="CBS_dom_sf"/>
</dbReference>
<dbReference type="EMBL" id="JBHTKL010000005">
    <property type="protein sequence ID" value="MFD1020283.1"/>
    <property type="molecule type" value="Genomic_DNA"/>
</dbReference>
<feature type="domain" description="CBS" evidence="2">
    <location>
        <begin position="103"/>
        <end position="160"/>
    </location>
</feature>
<dbReference type="PROSITE" id="PS51371">
    <property type="entry name" value="CBS"/>
    <property type="match status" value="2"/>
</dbReference>
<proteinExistence type="predicted"/>
<accession>A0ABW3L580</accession>
<evidence type="ECO:0000313" key="4">
    <source>
        <dbReference type="Proteomes" id="UP001596990"/>
    </source>
</evidence>
<sequence>MLEKERAERFERIFNQIHQRLKQMNEFPSKDAFIHLLHTSRDRNSAVRFHFHKLKQYAKLRNALVHERIKDDYYVAIPHQEVVEDLEHIHQTLVDPPQAMALATSPVIHFQPASPIRAVLKFFSEQKVSQFPVYRERNFVGLLTEGGIIKWMANNMQHDLVSLEAVTVEDVLKMEPAHNVEFLPITSTIFELEELFETFSDKNQKLEAVILTESGMRDQKPAGIVTSWDLIEIDHTTLTLTSQS</sequence>
<keyword evidence="1" id="KW-0129">CBS domain</keyword>
<dbReference type="Proteomes" id="UP001596990">
    <property type="component" value="Unassembled WGS sequence"/>
</dbReference>
<gene>
    <name evidence="3" type="ORF">ACFQ2J_13930</name>
</gene>
<dbReference type="Gene3D" id="3.10.580.10">
    <property type="entry name" value="CBS-domain"/>
    <property type="match status" value="1"/>
</dbReference>
<evidence type="ECO:0000313" key="3">
    <source>
        <dbReference type="EMBL" id="MFD1020283.1"/>
    </source>
</evidence>
<name>A0ABW3L580_9BACI</name>
<protein>
    <submittedName>
        <fullName evidence="3">CBS domain-containing protein</fullName>
    </submittedName>
</protein>
<dbReference type="InterPro" id="IPR000644">
    <property type="entry name" value="CBS_dom"/>
</dbReference>
<dbReference type="RefSeq" id="WP_386061595.1">
    <property type="nucleotide sequence ID" value="NZ_JBHTKL010000005.1"/>
</dbReference>
<feature type="domain" description="CBS" evidence="2">
    <location>
        <begin position="174"/>
        <end position="240"/>
    </location>
</feature>
<reference evidence="4" key="1">
    <citation type="journal article" date="2019" name="Int. J. Syst. Evol. Microbiol.">
        <title>The Global Catalogue of Microorganisms (GCM) 10K type strain sequencing project: providing services to taxonomists for standard genome sequencing and annotation.</title>
        <authorList>
            <consortium name="The Broad Institute Genomics Platform"/>
            <consortium name="The Broad Institute Genome Sequencing Center for Infectious Disease"/>
            <person name="Wu L."/>
            <person name="Ma J."/>
        </authorList>
    </citation>
    <scope>NUCLEOTIDE SEQUENCE [LARGE SCALE GENOMIC DNA]</scope>
    <source>
        <strain evidence="4">CCUG 56607</strain>
    </source>
</reference>
<dbReference type="SUPFAM" id="SSF54631">
    <property type="entry name" value="CBS-domain pair"/>
    <property type="match status" value="1"/>
</dbReference>
<evidence type="ECO:0000256" key="1">
    <source>
        <dbReference type="PROSITE-ProRule" id="PRU00703"/>
    </source>
</evidence>
<comment type="caution">
    <text evidence="3">The sequence shown here is derived from an EMBL/GenBank/DDBJ whole genome shotgun (WGS) entry which is preliminary data.</text>
</comment>
<keyword evidence="4" id="KW-1185">Reference proteome</keyword>
<organism evidence="3 4">
    <name type="scientific">Thalassobacillus hwangdonensis</name>
    <dbReference type="NCBI Taxonomy" id="546108"/>
    <lineage>
        <taxon>Bacteria</taxon>
        <taxon>Bacillati</taxon>
        <taxon>Bacillota</taxon>
        <taxon>Bacilli</taxon>
        <taxon>Bacillales</taxon>
        <taxon>Bacillaceae</taxon>
        <taxon>Thalassobacillus</taxon>
    </lineage>
</organism>
<dbReference type="Pfam" id="PF00571">
    <property type="entry name" value="CBS"/>
    <property type="match status" value="1"/>
</dbReference>